<organism evidence="1 2">
    <name type="scientific">Arctium lappa</name>
    <name type="common">Greater burdock</name>
    <name type="synonym">Lappa major</name>
    <dbReference type="NCBI Taxonomy" id="4217"/>
    <lineage>
        <taxon>Eukaryota</taxon>
        <taxon>Viridiplantae</taxon>
        <taxon>Streptophyta</taxon>
        <taxon>Embryophyta</taxon>
        <taxon>Tracheophyta</taxon>
        <taxon>Spermatophyta</taxon>
        <taxon>Magnoliopsida</taxon>
        <taxon>eudicotyledons</taxon>
        <taxon>Gunneridae</taxon>
        <taxon>Pentapetalae</taxon>
        <taxon>asterids</taxon>
        <taxon>campanulids</taxon>
        <taxon>Asterales</taxon>
        <taxon>Asteraceae</taxon>
        <taxon>Carduoideae</taxon>
        <taxon>Cardueae</taxon>
        <taxon>Arctiinae</taxon>
        <taxon>Arctium</taxon>
    </lineage>
</organism>
<name>A0ACB9C3X6_ARCLA</name>
<comment type="caution">
    <text evidence="1">The sequence shown here is derived from an EMBL/GenBank/DDBJ whole genome shotgun (WGS) entry which is preliminary data.</text>
</comment>
<dbReference type="EMBL" id="CM042051">
    <property type="protein sequence ID" value="KAI3728935.1"/>
    <property type="molecule type" value="Genomic_DNA"/>
</dbReference>
<accession>A0ACB9C3X6</accession>
<dbReference type="Proteomes" id="UP001055879">
    <property type="component" value="Linkage Group LG05"/>
</dbReference>
<protein>
    <submittedName>
        <fullName evidence="1">Uncharacterized protein</fullName>
    </submittedName>
</protein>
<sequence>MREGFEEGSRMYCKALGIFLKEQTRVNFMVPTSDVAKMEFLKHFHAVLQVVLRLSADIIKPNATYNEDVPVHILTNPRYYPMFKDCIGAIDGTHVRASVREHEQAKYIGRKGYATQNIMAVCLAIEPLLPLLSAYRSIPYASYLAFLLLYIGVVRNTNVSRYARFNAMQAVILDVLLVIPLLVQRIFNPGPHGIGGKMVMMSHNAIFVFVVACFVYSTVFSVLGRTPKLPFVADAAGRQF</sequence>
<evidence type="ECO:0000313" key="2">
    <source>
        <dbReference type="Proteomes" id="UP001055879"/>
    </source>
</evidence>
<keyword evidence="2" id="KW-1185">Reference proteome</keyword>
<gene>
    <name evidence="1" type="ORF">L6452_17580</name>
</gene>
<proteinExistence type="predicted"/>
<reference evidence="1 2" key="2">
    <citation type="journal article" date="2022" name="Mol. Ecol. Resour.">
        <title>The genomes of chicory, endive, great burdock and yacon provide insights into Asteraceae paleo-polyploidization history and plant inulin production.</title>
        <authorList>
            <person name="Fan W."/>
            <person name="Wang S."/>
            <person name="Wang H."/>
            <person name="Wang A."/>
            <person name="Jiang F."/>
            <person name="Liu H."/>
            <person name="Zhao H."/>
            <person name="Xu D."/>
            <person name="Zhang Y."/>
        </authorList>
    </citation>
    <scope>NUCLEOTIDE SEQUENCE [LARGE SCALE GENOMIC DNA]</scope>
    <source>
        <strain evidence="2">cv. Niubang</strain>
    </source>
</reference>
<reference evidence="2" key="1">
    <citation type="journal article" date="2022" name="Mol. Ecol. Resour.">
        <title>The genomes of chicory, endive, great burdock and yacon provide insights into Asteraceae palaeo-polyploidization history and plant inulin production.</title>
        <authorList>
            <person name="Fan W."/>
            <person name="Wang S."/>
            <person name="Wang H."/>
            <person name="Wang A."/>
            <person name="Jiang F."/>
            <person name="Liu H."/>
            <person name="Zhao H."/>
            <person name="Xu D."/>
            <person name="Zhang Y."/>
        </authorList>
    </citation>
    <scope>NUCLEOTIDE SEQUENCE [LARGE SCALE GENOMIC DNA]</scope>
    <source>
        <strain evidence="2">cv. Niubang</strain>
    </source>
</reference>
<evidence type="ECO:0000313" key="1">
    <source>
        <dbReference type="EMBL" id="KAI3728935.1"/>
    </source>
</evidence>